<dbReference type="PANTHER" id="PTHR13952">
    <property type="entry name" value="U1 SMALL NUCLEAR RIBONUCLEOPROTEIN 70 KD"/>
    <property type="match status" value="1"/>
</dbReference>
<dbReference type="EMBL" id="BSYR01000012">
    <property type="protein sequence ID" value="GMI76022.1"/>
    <property type="molecule type" value="Genomic_DNA"/>
</dbReference>
<dbReference type="Pfam" id="PF00076">
    <property type="entry name" value="RRM_1"/>
    <property type="match status" value="1"/>
</dbReference>
<proteinExistence type="predicted"/>
<feature type="region of interest" description="Disordered" evidence="4">
    <location>
        <begin position="1"/>
        <end position="30"/>
    </location>
</feature>
<comment type="subcellular location">
    <subcellularLocation>
        <location evidence="1">Nucleus</location>
    </subcellularLocation>
</comment>
<organism evidence="6 7">
    <name type="scientific">Hibiscus trionum</name>
    <name type="common">Flower of an hour</name>
    <dbReference type="NCBI Taxonomy" id="183268"/>
    <lineage>
        <taxon>Eukaryota</taxon>
        <taxon>Viridiplantae</taxon>
        <taxon>Streptophyta</taxon>
        <taxon>Embryophyta</taxon>
        <taxon>Tracheophyta</taxon>
        <taxon>Spermatophyta</taxon>
        <taxon>Magnoliopsida</taxon>
        <taxon>eudicotyledons</taxon>
        <taxon>Gunneridae</taxon>
        <taxon>Pentapetalae</taxon>
        <taxon>rosids</taxon>
        <taxon>malvids</taxon>
        <taxon>Malvales</taxon>
        <taxon>Malvaceae</taxon>
        <taxon>Malvoideae</taxon>
        <taxon>Hibiscus</taxon>
    </lineage>
</organism>
<dbReference type="GO" id="GO:0000398">
    <property type="term" value="P:mRNA splicing, via spliceosome"/>
    <property type="evidence" value="ECO:0007669"/>
    <property type="project" value="TreeGrafter"/>
</dbReference>
<dbReference type="PROSITE" id="PS50102">
    <property type="entry name" value="RRM"/>
    <property type="match status" value="1"/>
</dbReference>
<dbReference type="GO" id="GO:0017069">
    <property type="term" value="F:snRNA binding"/>
    <property type="evidence" value="ECO:0007669"/>
    <property type="project" value="TreeGrafter"/>
</dbReference>
<feature type="domain" description="RRM" evidence="5">
    <location>
        <begin position="37"/>
        <end position="117"/>
    </location>
</feature>
<evidence type="ECO:0000256" key="3">
    <source>
        <dbReference type="PROSITE-ProRule" id="PRU00176"/>
    </source>
</evidence>
<reference evidence="6" key="1">
    <citation type="submission" date="2023-05" db="EMBL/GenBank/DDBJ databases">
        <title>Genome and transcriptome analyses reveal genes involved in the formation of fine ridges on petal epidermal cells in Hibiscus trionum.</title>
        <authorList>
            <person name="Koshimizu S."/>
            <person name="Masuda S."/>
            <person name="Ishii T."/>
            <person name="Shirasu K."/>
            <person name="Hoshino A."/>
            <person name="Arita M."/>
        </authorList>
    </citation>
    <scope>NUCLEOTIDE SEQUENCE</scope>
    <source>
        <strain evidence="6">Hamamatsu line</strain>
    </source>
</reference>
<sequence>MTFSLSSDNQNRRPTAHQRYSSTPRYKQHSGVQRKGFTVFVNHVSKRIHRLTLQEAFSVYGEVADVYIAYNNVKRKNRRDTFAFIRFAKQGEAMKAIEQGDGRRMDGFNIKCYMGRSVWSRQPLSANQNATKRDIPATAARKYYKLTDGRSYKEALTTRVDNGPEKLKDGGD</sequence>
<dbReference type="SUPFAM" id="SSF54928">
    <property type="entry name" value="RNA-binding domain, RBD"/>
    <property type="match status" value="1"/>
</dbReference>
<keyword evidence="3" id="KW-0694">RNA-binding</keyword>
<feature type="compositionally biased region" description="Polar residues" evidence="4">
    <location>
        <begin position="1"/>
        <end position="25"/>
    </location>
</feature>
<protein>
    <recommendedName>
        <fullName evidence="5">RRM domain-containing protein</fullName>
    </recommendedName>
</protein>
<dbReference type="OrthoDB" id="439808at2759"/>
<dbReference type="InterPro" id="IPR012677">
    <property type="entry name" value="Nucleotide-bd_a/b_plait_sf"/>
</dbReference>
<accession>A0A9W7LSQ9</accession>
<evidence type="ECO:0000256" key="2">
    <source>
        <dbReference type="ARBA" id="ARBA00023242"/>
    </source>
</evidence>
<dbReference type="InterPro" id="IPR035979">
    <property type="entry name" value="RBD_domain_sf"/>
</dbReference>
<evidence type="ECO:0000256" key="1">
    <source>
        <dbReference type="ARBA" id="ARBA00004123"/>
    </source>
</evidence>
<evidence type="ECO:0000313" key="6">
    <source>
        <dbReference type="EMBL" id="GMI76022.1"/>
    </source>
</evidence>
<dbReference type="GO" id="GO:0071011">
    <property type="term" value="C:precatalytic spliceosome"/>
    <property type="evidence" value="ECO:0007669"/>
    <property type="project" value="TreeGrafter"/>
</dbReference>
<dbReference type="CDD" id="cd00590">
    <property type="entry name" value="RRM_SF"/>
    <property type="match status" value="1"/>
</dbReference>
<evidence type="ECO:0000313" key="7">
    <source>
        <dbReference type="Proteomes" id="UP001165190"/>
    </source>
</evidence>
<dbReference type="Gene3D" id="3.30.70.330">
    <property type="match status" value="1"/>
</dbReference>
<name>A0A9W7LSQ9_HIBTR</name>
<dbReference type="SMART" id="SM00360">
    <property type="entry name" value="RRM"/>
    <property type="match status" value="1"/>
</dbReference>
<dbReference type="AlphaFoldDB" id="A0A9W7LSQ9"/>
<dbReference type="InterPro" id="IPR000504">
    <property type="entry name" value="RRM_dom"/>
</dbReference>
<dbReference type="InterPro" id="IPR051183">
    <property type="entry name" value="U1_U11-U12_snRNP_70-35kDa"/>
</dbReference>
<keyword evidence="7" id="KW-1185">Reference proteome</keyword>
<evidence type="ECO:0000256" key="4">
    <source>
        <dbReference type="SAM" id="MobiDB-lite"/>
    </source>
</evidence>
<comment type="caution">
    <text evidence="6">The sequence shown here is derived from an EMBL/GenBank/DDBJ whole genome shotgun (WGS) entry which is preliminary data.</text>
</comment>
<gene>
    <name evidence="6" type="ORF">HRI_001271500</name>
</gene>
<evidence type="ECO:0000259" key="5">
    <source>
        <dbReference type="PROSITE" id="PS50102"/>
    </source>
</evidence>
<dbReference type="GO" id="GO:0003729">
    <property type="term" value="F:mRNA binding"/>
    <property type="evidence" value="ECO:0007669"/>
    <property type="project" value="TreeGrafter"/>
</dbReference>
<keyword evidence="2" id="KW-0539">Nucleus</keyword>
<dbReference type="Proteomes" id="UP001165190">
    <property type="component" value="Unassembled WGS sequence"/>
</dbReference>